<keyword evidence="1" id="KW-0378">Hydrolase</keyword>
<dbReference type="Proteomes" id="UP000323166">
    <property type="component" value="Unassembled WGS sequence"/>
</dbReference>
<dbReference type="CDD" id="cd00840">
    <property type="entry name" value="MPP_Mre11_N"/>
    <property type="match status" value="1"/>
</dbReference>
<dbReference type="EMBL" id="VNHM01000015">
    <property type="protein sequence ID" value="TYO94467.1"/>
    <property type="molecule type" value="Genomic_DNA"/>
</dbReference>
<proteinExistence type="predicted"/>
<keyword evidence="3" id="KW-0269">Exonuclease</keyword>
<keyword evidence="3" id="KW-0540">Nuclease</keyword>
<dbReference type="GO" id="GO:0004527">
    <property type="term" value="F:exonuclease activity"/>
    <property type="evidence" value="ECO:0007669"/>
    <property type="project" value="UniProtKB-KW"/>
</dbReference>
<dbReference type="PANTHER" id="PTHR30337:SF7">
    <property type="entry name" value="PHOSPHOESTERASE"/>
    <property type="match status" value="1"/>
</dbReference>
<feature type="domain" description="Calcineurin-like phosphoesterase" evidence="2">
    <location>
        <begin position="6"/>
        <end position="210"/>
    </location>
</feature>
<dbReference type="InterPro" id="IPR041796">
    <property type="entry name" value="Mre11_N"/>
</dbReference>
<gene>
    <name evidence="3" type="ORF">LX24_02453</name>
</gene>
<dbReference type="Gene3D" id="3.60.21.10">
    <property type="match status" value="1"/>
</dbReference>
<dbReference type="PANTHER" id="PTHR30337">
    <property type="entry name" value="COMPONENT OF ATP-DEPENDENT DSDNA EXONUCLEASE"/>
    <property type="match status" value="1"/>
</dbReference>
<accession>A0A5S4ZPJ3</accession>
<protein>
    <submittedName>
        <fullName evidence="3">DNA repair exonuclease SbcCD nuclease subunit</fullName>
    </submittedName>
</protein>
<dbReference type="InterPro" id="IPR029052">
    <property type="entry name" value="Metallo-depent_PP-like"/>
</dbReference>
<name>A0A5S4ZPJ3_9FIRM</name>
<keyword evidence="4" id="KW-1185">Reference proteome</keyword>
<dbReference type="PIRSF" id="PIRSF033091">
    <property type="entry name" value="Pesterase_YhaO"/>
    <property type="match status" value="1"/>
</dbReference>
<dbReference type="SUPFAM" id="SSF56300">
    <property type="entry name" value="Metallo-dependent phosphatases"/>
    <property type="match status" value="1"/>
</dbReference>
<comment type="caution">
    <text evidence="3">The sequence shown here is derived from an EMBL/GenBank/DDBJ whole genome shotgun (WGS) entry which is preliminary data.</text>
</comment>
<organism evidence="3 4">
    <name type="scientific">Desulfallas thermosapovorans DSM 6562</name>
    <dbReference type="NCBI Taxonomy" id="1121431"/>
    <lineage>
        <taxon>Bacteria</taxon>
        <taxon>Bacillati</taxon>
        <taxon>Bacillota</taxon>
        <taxon>Clostridia</taxon>
        <taxon>Eubacteriales</taxon>
        <taxon>Desulfallaceae</taxon>
        <taxon>Desulfallas</taxon>
    </lineage>
</organism>
<dbReference type="InterPro" id="IPR050535">
    <property type="entry name" value="DNA_Repair-Maintenance_Comp"/>
</dbReference>
<sequence>MNAGFSFIHAADLHLDSPFRGYDQIDFADPDTRENVLRQLRDCTFTALDNIVRACLLYRVDFLVLAGDIYDLTDRSLRAQLRFQSAMERLAEAGIPVFVAHGNHDHDDGRRAALTWPGNVYFFPAGEVAAWPVIRSEREIARVYGISYPRRDVCENYAALFKREPDAPFAVAVLHCNVGGDTEHANYAPCHLQELVQAGFDYWALGHVHRRNLLYKQNPWIVYPGNTQGRHPRETGARGCYLVRVQDSGATALEFLPVDCVRWEHVQVPIDGLATEQELLDKIDERLALLRHQHGGRSVVARLELNGRGALHRSLKHAGVLEGILEEMRGRFAGPGGSFVWPESIRCSTKLLVDKEQLRDSETLLGDLLVISRQARESSGTGGTGNNVRELLRQALAPLHHRMARYIPLPGDEEFDALLEAAEDLALDLLWEHEEGND</sequence>
<dbReference type="AlphaFoldDB" id="A0A5S4ZPJ3"/>
<evidence type="ECO:0000313" key="4">
    <source>
        <dbReference type="Proteomes" id="UP000323166"/>
    </source>
</evidence>
<dbReference type="InterPro" id="IPR004843">
    <property type="entry name" value="Calcineurin-like_PHP"/>
</dbReference>
<evidence type="ECO:0000259" key="2">
    <source>
        <dbReference type="Pfam" id="PF00149"/>
    </source>
</evidence>
<dbReference type="InterPro" id="IPR014576">
    <property type="entry name" value="Pesterase_YhaO"/>
</dbReference>
<evidence type="ECO:0000313" key="3">
    <source>
        <dbReference type="EMBL" id="TYO94467.1"/>
    </source>
</evidence>
<dbReference type="Pfam" id="PF00149">
    <property type="entry name" value="Metallophos"/>
    <property type="match status" value="1"/>
</dbReference>
<dbReference type="RefSeq" id="WP_166512416.1">
    <property type="nucleotide sequence ID" value="NZ_VNHM01000015.1"/>
</dbReference>
<evidence type="ECO:0000256" key="1">
    <source>
        <dbReference type="ARBA" id="ARBA00022801"/>
    </source>
</evidence>
<reference evidence="3 4" key="1">
    <citation type="submission" date="2019-07" db="EMBL/GenBank/DDBJ databases">
        <title>Genomic Encyclopedia of Type Strains, Phase I: the one thousand microbial genomes (KMG-I) project.</title>
        <authorList>
            <person name="Kyrpides N."/>
        </authorList>
    </citation>
    <scope>NUCLEOTIDE SEQUENCE [LARGE SCALE GENOMIC DNA]</scope>
    <source>
        <strain evidence="3 4">DSM 6562</strain>
    </source>
</reference>